<accession>A0A7X0SP62</accession>
<proteinExistence type="inferred from homology"/>
<keyword evidence="5" id="KW-1185">Reference proteome</keyword>
<organism evidence="4 5">
    <name type="scientific">Cohnella zeiphila</name>
    <dbReference type="NCBI Taxonomy" id="2761120"/>
    <lineage>
        <taxon>Bacteria</taxon>
        <taxon>Bacillati</taxon>
        <taxon>Bacillota</taxon>
        <taxon>Bacilli</taxon>
        <taxon>Bacillales</taxon>
        <taxon>Paenibacillaceae</taxon>
        <taxon>Cohnella</taxon>
    </lineage>
</organism>
<dbReference type="AlphaFoldDB" id="A0A7X0SP62"/>
<dbReference type="Pfam" id="PF00480">
    <property type="entry name" value="ROK"/>
    <property type="match status" value="1"/>
</dbReference>
<protein>
    <submittedName>
        <fullName evidence="4">ROK family transcriptional regulator</fullName>
    </submittedName>
</protein>
<gene>
    <name evidence="4" type="ORF">H7C18_22085</name>
</gene>
<comment type="caution">
    <text evidence="4">The sequence shown here is derived from an EMBL/GenBank/DDBJ whole genome shotgun (WGS) entry which is preliminary data.</text>
</comment>
<keyword evidence="3" id="KW-0859">Xylose metabolism</keyword>
<dbReference type="InterPro" id="IPR043129">
    <property type="entry name" value="ATPase_NBD"/>
</dbReference>
<dbReference type="EMBL" id="JACJVO010000028">
    <property type="protein sequence ID" value="MBB6733618.1"/>
    <property type="molecule type" value="Genomic_DNA"/>
</dbReference>
<evidence type="ECO:0000256" key="3">
    <source>
        <dbReference type="ARBA" id="ARBA00022629"/>
    </source>
</evidence>
<evidence type="ECO:0000256" key="1">
    <source>
        <dbReference type="ARBA" id="ARBA00002486"/>
    </source>
</evidence>
<dbReference type="SUPFAM" id="SSF53067">
    <property type="entry name" value="Actin-like ATPase domain"/>
    <property type="match status" value="1"/>
</dbReference>
<dbReference type="Gene3D" id="3.30.420.40">
    <property type="match status" value="2"/>
</dbReference>
<dbReference type="InterPro" id="IPR000600">
    <property type="entry name" value="ROK"/>
</dbReference>
<dbReference type="PROSITE" id="PS01125">
    <property type="entry name" value="ROK"/>
    <property type="match status" value="1"/>
</dbReference>
<sequence length="431" mass="47067">MPQLLLQPISGGGAKLEYAGQFDGQSRLSVRGGRMTGREEEADLMVLMGHNISRSKQTNKRTILRCLLRYGPISRQRIAEITSLTPATISNLISELIEENLILETGHLEEFRRRAGRKSVALAFHPQACNALAVHMNAREVHFGLAGINGTVRTLRRYEISFDSNQSAFIERLLAETDACIAELRKDSLSAIGVGLVGFVNFDTGTYLSREHLGWKEVPLAALLAERHGLPVYADNNIRTMALAEKMFGVGRTLTDFLLIYIGPGIGSGLVAGDRLYRGGSTGAGEFGHMTYHPEGPACYCGNRGCLERYASLTAIAAELQVSGVLDPLNLLKQGDRQAHEAVARAGRRIGTVLASYLNMFHVPKVIVAGPLAGESIPLLEEIRRELYDRSPLAKRERVEIVGSELGENIGLVGAAALALWNEIFEHRRSG</sequence>
<dbReference type="Gene3D" id="1.10.10.10">
    <property type="entry name" value="Winged helix-like DNA-binding domain superfamily/Winged helix DNA-binding domain"/>
    <property type="match status" value="1"/>
</dbReference>
<dbReference type="InterPro" id="IPR049874">
    <property type="entry name" value="ROK_cs"/>
</dbReference>
<dbReference type="RefSeq" id="WP_185131277.1">
    <property type="nucleotide sequence ID" value="NZ_JACJVO010000028.1"/>
</dbReference>
<keyword evidence="3" id="KW-0119">Carbohydrate metabolism</keyword>
<dbReference type="InterPro" id="IPR036388">
    <property type="entry name" value="WH-like_DNA-bd_sf"/>
</dbReference>
<dbReference type="GO" id="GO:0042732">
    <property type="term" value="P:D-xylose metabolic process"/>
    <property type="evidence" value="ECO:0007669"/>
    <property type="project" value="UniProtKB-KW"/>
</dbReference>
<dbReference type="PANTHER" id="PTHR18964:SF149">
    <property type="entry name" value="BIFUNCTIONAL UDP-N-ACETYLGLUCOSAMINE 2-EPIMERASE_N-ACETYLMANNOSAMINE KINASE"/>
    <property type="match status" value="1"/>
</dbReference>
<dbReference type="Proteomes" id="UP000564644">
    <property type="component" value="Unassembled WGS sequence"/>
</dbReference>
<evidence type="ECO:0000313" key="5">
    <source>
        <dbReference type="Proteomes" id="UP000564644"/>
    </source>
</evidence>
<comment type="similarity">
    <text evidence="2">Belongs to the ROK (NagC/XylR) family.</text>
</comment>
<comment type="function">
    <text evidence="1">Transcriptional repressor of xylose-utilizing enzymes.</text>
</comment>
<dbReference type="PANTHER" id="PTHR18964">
    <property type="entry name" value="ROK (REPRESSOR, ORF, KINASE) FAMILY"/>
    <property type="match status" value="1"/>
</dbReference>
<dbReference type="InterPro" id="IPR036390">
    <property type="entry name" value="WH_DNA-bd_sf"/>
</dbReference>
<dbReference type="SUPFAM" id="SSF46785">
    <property type="entry name" value="Winged helix' DNA-binding domain"/>
    <property type="match status" value="1"/>
</dbReference>
<name>A0A7X0SP62_9BACL</name>
<evidence type="ECO:0000313" key="4">
    <source>
        <dbReference type="EMBL" id="MBB6733618.1"/>
    </source>
</evidence>
<reference evidence="4 5" key="1">
    <citation type="submission" date="2020-08" db="EMBL/GenBank/DDBJ databases">
        <title>Cohnella phylogeny.</title>
        <authorList>
            <person name="Dunlap C."/>
        </authorList>
    </citation>
    <scope>NUCLEOTIDE SEQUENCE [LARGE SCALE GENOMIC DNA]</scope>
    <source>
        <strain evidence="4 5">CBP 2801</strain>
    </source>
</reference>
<dbReference type="Pfam" id="PF13412">
    <property type="entry name" value="HTH_24"/>
    <property type="match status" value="1"/>
</dbReference>
<evidence type="ECO:0000256" key="2">
    <source>
        <dbReference type="ARBA" id="ARBA00006479"/>
    </source>
</evidence>